<gene>
    <name evidence="2" type="ORF">METZ01_LOCUS185322</name>
</gene>
<dbReference type="Gene3D" id="3.40.50.620">
    <property type="entry name" value="HUPs"/>
    <property type="match status" value="1"/>
</dbReference>
<organism evidence="2">
    <name type="scientific">marine metagenome</name>
    <dbReference type="NCBI Taxonomy" id="408172"/>
    <lineage>
        <taxon>unclassified sequences</taxon>
        <taxon>metagenomes</taxon>
        <taxon>ecological metagenomes</taxon>
    </lineage>
</organism>
<accession>A0A382D206</accession>
<dbReference type="InterPro" id="IPR006016">
    <property type="entry name" value="UspA"/>
</dbReference>
<dbReference type="InterPro" id="IPR014729">
    <property type="entry name" value="Rossmann-like_a/b/a_fold"/>
</dbReference>
<protein>
    <recommendedName>
        <fullName evidence="1">UspA domain-containing protein</fullName>
    </recommendedName>
</protein>
<sequence>MILAVITGSTSDEYVTATASRLAKQMKFPVNLLYVIEVERNYPIDMEIPQDTEKGEKALSQMENIVSKFKVKSKGEILQARFSGSAIISQSENIQARLIVLEYKERNSDNLYDNICGYVAGNAKCEVIMCTNTGKLA</sequence>
<evidence type="ECO:0000313" key="2">
    <source>
        <dbReference type="EMBL" id="SVB32468.1"/>
    </source>
</evidence>
<reference evidence="2" key="1">
    <citation type="submission" date="2018-05" db="EMBL/GenBank/DDBJ databases">
        <authorList>
            <person name="Lanie J.A."/>
            <person name="Ng W.-L."/>
            <person name="Kazmierczak K.M."/>
            <person name="Andrzejewski T.M."/>
            <person name="Davidsen T.M."/>
            <person name="Wayne K.J."/>
            <person name="Tettelin H."/>
            <person name="Glass J.I."/>
            <person name="Rusch D."/>
            <person name="Podicherti R."/>
            <person name="Tsui H.-C.T."/>
            <person name="Winkler M.E."/>
        </authorList>
    </citation>
    <scope>NUCLEOTIDE SEQUENCE</scope>
</reference>
<dbReference type="CDD" id="cd00293">
    <property type="entry name" value="USP-like"/>
    <property type="match status" value="1"/>
</dbReference>
<dbReference type="Pfam" id="PF00582">
    <property type="entry name" value="Usp"/>
    <property type="match status" value="1"/>
</dbReference>
<dbReference type="SUPFAM" id="SSF52402">
    <property type="entry name" value="Adenine nucleotide alpha hydrolases-like"/>
    <property type="match status" value="1"/>
</dbReference>
<dbReference type="AlphaFoldDB" id="A0A382D206"/>
<dbReference type="EMBL" id="UINC01037253">
    <property type="protein sequence ID" value="SVB32468.1"/>
    <property type="molecule type" value="Genomic_DNA"/>
</dbReference>
<feature type="domain" description="UspA" evidence="1">
    <location>
        <begin position="2"/>
        <end position="129"/>
    </location>
</feature>
<proteinExistence type="predicted"/>
<name>A0A382D206_9ZZZZ</name>
<evidence type="ECO:0000259" key="1">
    <source>
        <dbReference type="Pfam" id="PF00582"/>
    </source>
</evidence>